<evidence type="ECO:0000313" key="5">
    <source>
        <dbReference type="EMBL" id="KAG5598657.1"/>
    </source>
</evidence>
<comment type="caution">
    <text evidence="5">The sequence shown here is derived from an EMBL/GenBank/DDBJ whole genome shotgun (WGS) entry which is preliminary data.</text>
</comment>
<dbReference type="GO" id="GO:0022627">
    <property type="term" value="C:cytosolic small ribosomal subunit"/>
    <property type="evidence" value="ECO:0007669"/>
    <property type="project" value="TreeGrafter"/>
</dbReference>
<keyword evidence="6" id="KW-1185">Reference proteome</keyword>
<feature type="non-terminal residue" evidence="5">
    <location>
        <position position="75"/>
    </location>
</feature>
<evidence type="ECO:0000256" key="4">
    <source>
        <dbReference type="RuleBase" id="RU364105"/>
    </source>
</evidence>
<organism evidence="5 6">
    <name type="scientific">Solanum commersonii</name>
    <name type="common">Commerson's wild potato</name>
    <name type="synonym">Commerson's nightshade</name>
    <dbReference type="NCBI Taxonomy" id="4109"/>
    <lineage>
        <taxon>Eukaryota</taxon>
        <taxon>Viridiplantae</taxon>
        <taxon>Streptophyta</taxon>
        <taxon>Embryophyta</taxon>
        <taxon>Tracheophyta</taxon>
        <taxon>Spermatophyta</taxon>
        <taxon>Magnoliopsida</taxon>
        <taxon>eudicotyledons</taxon>
        <taxon>Gunneridae</taxon>
        <taxon>Pentapetalae</taxon>
        <taxon>asterids</taxon>
        <taxon>lamiids</taxon>
        <taxon>Solanales</taxon>
        <taxon>Solanaceae</taxon>
        <taxon>Solanoideae</taxon>
        <taxon>Solaneae</taxon>
        <taxon>Solanum</taxon>
    </lineage>
</organism>
<dbReference type="AlphaFoldDB" id="A0A9J5YEG4"/>
<comment type="similarity">
    <text evidence="1 4">Belongs to the eukaryotic ribosomal protein eS7 family.</text>
</comment>
<evidence type="ECO:0000256" key="3">
    <source>
        <dbReference type="ARBA" id="ARBA00023274"/>
    </source>
</evidence>
<dbReference type="Pfam" id="PF01251">
    <property type="entry name" value="Ribosomal_S7e"/>
    <property type="match status" value="1"/>
</dbReference>
<dbReference type="GO" id="GO:0003735">
    <property type="term" value="F:structural constituent of ribosome"/>
    <property type="evidence" value="ECO:0007669"/>
    <property type="project" value="InterPro"/>
</dbReference>
<accession>A0A9J5YEG4</accession>
<dbReference type="GO" id="GO:0042274">
    <property type="term" value="P:ribosomal small subunit biogenesis"/>
    <property type="evidence" value="ECO:0007669"/>
    <property type="project" value="TreeGrafter"/>
</dbReference>
<dbReference type="OrthoDB" id="1724687at2759"/>
<evidence type="ECO:0000256" key="2">
    <source>
        <dbReference type="ARBA" id="ARBA00022980"/>
    </source>
</evidence>
<sequence length="75" mass="8586">YPQNLNAFFDLENTNQELRNELKDLYINSTTQIDVAGNRKVVVIHKFSGKDVIFTTTQEDTETSQEVQLLNVPAK</sequence>
<keyword evidence="2 4" id="KW-0689">Ribosomal protein</keyword>
<evidence type="ECO:0000313" key="6">
    <source>
        <dbReference type="Proteomes" id="UP000824120"/>
    </source>
</evidence>
<gene>
    <name evidence="5" type="ORF">H5410_030027</name>
</gene>
<dbReference type="InterPro" id="IPR000554">
    <property type="entry name" value="Ribosomal_eS7"/>
</dbReference>
<evidence type="ECO:0000256" key="1">
    <source>
        <dbReference type="ARBA" id="ARBA00007820"/>
    </source>
</evidence>
<proteinExistence type="inferred from homology"/>
<name>A0A9J5YEG4_SOLCO</name>
<dbReference type="GO" id="GO:0030686">
    <property type="term" value="C:90S preribosome"/>
    <property type="evidence" value="ECO:0007669"/>
    <property type="project" value="TreeGrafter"/>
</dbReference>
<dbReference type="PANTHER" id="PTHR11278">
    <property type="entry name" value="40S RIBOSOMAL PROTEIN S7"/>
    <property type="match status" value="1"/>
</dbReference>
<dbReference type="Proteomes" id="UP000824120">
    <property type="component" value="Chromosome 6"/>
</dbReference>
<protein>
    <recommendedName>
        <fullName evidence="4">40S ribosomal protein S7</fullName>
    </recommendedName>
</protein>
<dbReference type="PANTHER" id="PTHR11278:SF0">
    <property type="entry name" value="SMALL RIBOSOMAL SUBUNIT PROTEIN ES7"/>
    <property type="match status" value="1"/>
</dbReference>
<dbReference type="GO" id="GO:0032040">
    <property type="term" value="C:small-subunit processome"/>
    <property type="evidence" value="ECO:0007669"/>
    <property type="project" value="TreeGrafter"/>
</dbReference>
<dbReference type="GO" id="GO:0006412">
    <property type="term" value="P:translation"/>
    <property type="evidence" value="ECO:0007669"/>
    <property type="project" value="InterPro"/>
</dbReference>
<dbReference type="EMBL" id="JACXVP010000006">
    <property type="protein sequence ID" value="KAG5598657.1"/>
    <property type="molecule type" value="Genomic_DNA"/>
</dbReference>
<keyword evidence="3 4" id="KW-0687">Ribonucleoprotein</keyword>
<reference evidence="5 6" key="1">
    <citation type="submission" date="2020-09" db="EMBL/GenBank/DDBJ databases">
        <title>De no assembly of potato wild relative species, Solanum commersonii.</title>
        <authorList>
            <person name="Cho K."/>
        </authorList>
    </citation>
    <scope>NUCLEOTIDE SEQUENCE [LARGE SCALE GENOMIC DNA]</scope>
    <source>
        <strain evidence="5">LZ3.2</strain>
        <tissue evidence="5">Leaf</tissue>
    </source>
</reference>
<dbReference type="GO" id="GO:0006364">
    <property type="term" value="P:rRNA processing"/>
    <property type="evidence" value="ECO:0007669"/>
    <property type="project" value="TreeGrafter"/>
</dbReference>